<feature type="transmembrane region" description="Helical" evidence="1">
    <location>
        <begin position="6"/>
        <end position="24"/>
    </location>
</feature>
<feature type="transmembrane region" description="Helical" evidence="1">
    <location>
        <begin position="152"/>
        <end position="172"/>
    </location>
</feature>
<accession>A0A2Z5N5F4</accession>
<organism evidence="2 3">
    <name type="scientific">Burkholderia pyrrocinia</name>
    <name type="common">Pseudomonas pyrrocinia</name>
    <dbReference type="NCBI Taxonomy" id="60550"/>
    <lineage>
        <taxon>Bacteria</taxon>
        <taxon>Pseudomonadati</taxon>
        <taxon>Pseudomonadota</taxon>
        <taxon>Betaproteobacteria</taxon>
        <taxon>Burkholderiales</taxon>
        <taxon>Burkholderiaceae</taxon>
        <taxon>Burkholderia</taxon>
        <taxon>Burkholderia cepacia complex</taxon>
    </lineage>
</organism>
<dbReference type="EMBL" id="CP024903">
    <property type="protein sequence ID" value="AXF24792.1"/>
    <property type="molecule type" value="Genomic_DNA"/>
</dbReference>
<evidence type="ECO:0000256" key="1">
    <source>
        <dbReference type="SAM" id="Phobius"/>
    </source>
</evidence>
<keyword evidence="1" id="KW-0812">Transmembrane</keyword>
<dbReference type="Proteomes" id="UP000253104">
    <property type="component" value="Chromosome mHSR5_B"/>
</dbReference>
<protein>
    <submittedName>
        <fullName evidence="2">Uncharacterized protein</fullName>
    </submittedName>
</protein>
<feature type="transmembrane region" description="Helical" evidence="1">
    <location>
        <begin position="123"/>
        <end position="140"/>
    </location>
</feature>
<sequence length="225" mass="24957">MDLKSLMLCFSSVALATTTGLYGLKFVRKRNYLLGLEWWVVTVSSTNALIFFATGSPFFYGISHFLDAFSRGFGMPLIAVAGLMTVTHGYRPSAWQDVLLFGIATVGTIVLVAAGFVKEVLPYFYVAMWGLLALYLAYFATRLLRAGQPFHALTTIVALVCSLAIACIYDFYKIPGEETNVVFNFYVLALLTWSYFTVAIYYAYCALERAQGRTNADTGVLSYSK</sequence>
<feature type="transmembrane region" description="Helical" evidence="1">
    <location>
        <begin position="68"/>
        <end position="86"/>
    </location>
</feature>
<name>A0A2Z5N5F4_BURPY</name>
<evidence type="ECO:0000313" key="2">
    <source>
        <dbReference type="EMBL" id="AXF24792.1"/>
    </source>
</evidence>
<keyword evidence="1" id="KW-0472">Membrane</keyword>
<keyword evidence="1" id="KW-1133">Transmembrane helix</keyword>
<feature type="transmembrane region" description="Helical" evidence="1">
    <location>
        <begin position="98"/>
        <end position="117"/>
    </location>
</feature>
<feature type="transmembrane region" description="Helical" evidence="1">
    <location>
        <begin position="184"/>
        <end position="204"/>
    </location>
</feature>
<proteinExistence type="predicted"/>
<dbReference type="AlphaFoldDB" id="A0A2Z5N5F4"/>
<dbReference type="RefSeq" id="WP_114181161.1">
    <property type="nucleotide sequence ID" value="NZ_CP024903.1"/>
</dbReference>
<gene>
    <name evidence="2" type="ORF">CUJ89_31640</name>
</gene>
<feature type="transmembrane region" description="Helical" evidence="1">
    <location>
        <begin position="36"/>
        <end position="62"/>
    </location>
</feature>
<dbReference type="OrthoDB" id="6711110at2"/>
<reference evidence="2 3" key="1">
    <citation type="journal article" date="2018" name="ISME J.">
        <title>Involvement of Burkholderiaceae and sulfurous volatiles in disease-suppressive soils.</title>
        <authorList>
            <person name="Carrion V.J."/>
            <person name="Cordovez V."/>
            <person name="Tyc O."/>
            <person name="Etalo D.W."/>
            <person name="de Bruijn I."/>
            <person name="de Jager V.C."/>
            <person name="Medema M.H."/>
            <person name="Eberl L."/>
            <person name="Raaijmakers J.M."/>
        </authorList>
    </citation>
    <scope>NUCLEOTIDE SEQUENCE [LARGE SCALE GENOMIC DNA]</scope>
    <source>
        <strain evidence="3">mHSR5</strain>
    </source>
</reference>
<evidence type="ECO:0000313" key="3">
    <source>
        <dbReference type="Proteomes" id="UP000253104"/>
    </source>
</evidence>